<dbReference type="InterPro" id="IPR016181">
    <property type="entry name" value="Acyl_CoA_acyltransferase"/>
</dbReference>
<dbReference type="Pfam" id="PF13480">
    <property type="entry name" value="Acetyltransf_6"/>
    <property type="match status" value="1"/>
</dbReference>
<accession>A0A2V3U8I2</accession>
<dbReference type="Gene3D" id="3.40.630.30">
    <property type="match status" value="1"/>
</dbReference>
<keyword evidence="3" id="KW-1185">Reference proteome</keyword>
<name>A0A2V3U8I2_9HYPH</name>
<gene>
    <name evidence="2" type="ORF">C7450_105369</name>
</gene>
<evidence type="ECO:0000313" key="2">
    <source>
        <dbReference type="EMBL" id="PXW59020.1"/>
    </source>
</evidence>
<dbReference type="SUPFAM" id="SSF55729">
    <property type="entry name" value="Acyl-CoA N-acyltransferases (Nat)"/>
    <property type="match status" value="1"/>
</dbReference>
<feature type="domain" description="BioF2-like acetyltransferase" evidence="1">
    <location>
        <begin position="223"/>
        <end position="347"/>
    </location>
</feature>
<dbReference type="AlphaFoldDB" id="A0A2V3U8I2"/>
<dbReference type="GO" id="GO:0016740">
    <property type="term" value="F:transferase activity"/>
    <property type="evidence" value="ECO:0007669"/>
    <property type="project" value="UniProtKB-KW"/>
</dbReference>
<proteinExistence type="predicted"/>
<evidence type="ECO:0000313" key="3">
    <source>
        <dbReference type="Proteomes" id="UP000248021"/>
    </source>
</evidence>
<reference evidence="2 3" key="1">
    <citation type="submission" date="2018-05" db="EMBL/GenBank/DDBJ databases">
        <title>Genomic Encyclopedia of Type Strains, Phase IV (KMG-IV): sequencing the most valuable type-strain genomes for metagenomic binning, comparative biology and taxonomic classification.</title>
        <authorList>
            <person name="Goeker M."/>
        </authorList>
    </citation>
    <scope>NUCLEOTIDE SEQUENCE [LARGE SCALE GENOMIC DNA]</scope>
    <source>
        <strain evidence="2 3">DSM 6462</strain>
    </source>
</reference>
<evidence type="ECO:0000259" key="1">
    <source>
        <dbReference type="Pfam" id="PF13480"/>
    </source>
</evidence>
<dbReference type="InterPro" id="IPR038740">
    <property type="entry name" value="BioF2-like_GNAT_dom"/>
</dbReference>
<dbReference type="Proteomes" id="UP000248021">
    <property type="component" value="Unassembled WGS sequence"/>
</dbReference>
<keyword evidence="2" id="KW-0808">Transferase</keyword>
<dbReference type="OrthoDB" id="213519at2"/>
<dbReference type="RefSeq" id="WP_110375058.1">
    <property type="nucleotide sequence ID" value="NZ_JAHBRY010000001.1"/>
</dbReference>
<sequence length="425" mass="46648">MSDAFPSVVAERAQAEAVSGGAIAVRARLVPKPAPRHFPPAVEGPLGVEQRLLRNMGDYEEAWADLSQRLLQENPFYTQAFAASAAQHLPDGRHVTAVLVWGGGQDERVLLGLFPVILPRAGIVPAAARLWQPPLMAFGVPLVDRDNARAVIAAFLDHLGKRGLRGTAVLFPLLAEDGPFAAALRAVIGQTGRQTRVFGRHRRAILPASRHSDGLVTLQTIRKRKELRRQLRRLEERGTVSFTRASSPVAVRDAVESFLAIEASGWKARAGTAILQHAGAVAFLRTMTRRMAHEGRCEVHLLNIGDRAIAAGIVLRSGSEAFFWKIAYDEAFARFSPGVQLTLALSHAQLDDRTIAYTDSCAIANHPMIDHLWRERLSIVDMLVGTRAGSSVAMRVLGQHEESRRRLRVVAKAVCRRVAGWFARR</sequence>
<comment type="caution">
    <text evidence="2">The sequence shown here is derived from an EMBL/GenBank/DDBJ whole genome shotgun (WGS) entry which is preliminary data.</text>
</comment>
<protein>
    <submittedName>
        <fullName evidence="2">Acetyltransferase (GNAT) family protein</fullName>
    </submittedName>
</protein>
<dbReference type="EMBL" id="QJJK01000005">
    <property type="protein sequence ID" value="PXW59020.1"/>
    <property type="molecule type" value="Genomic_DNA"/>
</dbReference>
<organism evidence="2 3">
    <name type="scientific">Chelatococcus asaccharovorans</name>
    <dbReference type="NCBI Taxonomy" id="28210"/>
    <lineage>
        <taxon>Bacteria</taxon>
        <taxon>Pseudomonadati</taxon>
        <taxon>Pseudomonadota</taxon>
        <taxon>Alphaproteobacteria</taxon>
        <taxon>Hyphomicrobiales</taxon>
        <taxon>Chelatococcaceae</taxon>
        <taxon>Chelatococcus</taxon>
    </lineage>
</organism>